<organism evidence="8 9">
    <name type="scientific">Bdellovibrio bacteriovorus</name>
    <dbReference type="NCBI Taxonomy" id="959"/>
    <lineage>
        <taxon>Bacteria</taxon>
        <taxon>Pseudomonadati</taxon>
        <taxon>Bdellovibrionota</taxon>
        <taxon>Bdellovibrionia</taxon>
        <taxon>Bdellovibrionales</taxon>
        <taxon>Pseudobdellovibrionaceae</taxon>
        <taxon>Bdellovibrio</taxon>
    </lineage>
</organism>
<evidence type="ECO:0000256" key="1">
    <source>
        <dbReference type="ARBA" id="ARBA00004651"/>
    </source>
</evidence>
<accession>A0A150WR05</accession>
<evidence type="ECO:0000256" key="6">
    <source>
        <dbReference type="SAM" id="Phobius"/>
    </source>
</evidence>
<keyword evidence="3 6" id="KW-0812">Transmembrane</keyword>
<evidence type="ECO:0000256" key="2">
    <source>
        <dbReference type="ARBA" id="ARBA00022475"/>
    </source>
</evidence>
<dbReference type="GO" id="GO:0005886">
    <property type="term" value="C:plasma membrane"/>
    <property type="evidence" value="ECO:0007669"/>
    <property type="project" value="UniProtKB-SubCell"/>
</dbReference>
<reference evidence="8 9" key="1">
    <citation type="submission" date="2016-03" db="EMBL/GenBank/DDBJ databases">
        <authorList>
            <person name="Ploux O."/>
        </authorList>
    </citation>
    <scope>NUCLEOTIDE SEQUENCE [LARGE SCALE GENOMIC DNA]</scope>
    <source>
        <strain evidence="8 9">R0</strain>
    </source>
</reference>
<dbReference type="Pfam" id="PF00482">
    <property type="entry name" value="T2SSF"/>
    <property type="match status" value="1"/>
</dbReference>
<comment type="caution">
    <text evidence="8">The sequence shown here is derived from an EMBL/GenBank/DDBJ whole genome shotgun (WGS) entry which is preliminary data.</text>
</comment>
<dbReference type="InterPro" id="IPR018076">
    <property type="entry name" value="T2SS_GspF_dom"/>
</dbReference>
<keyword evidence="2" id="KW-1003">Cell membrane</keyword>
<sequence>MSFLFNEWIMIPIFGICVFVIVILWADKTIAWLHKRSLGQRDQVLKLMRVMGMDVNERRVTILILLCSFGVGALAFLVFWPNVIMGFIFGASLTIAGWQLPLLVIRLIYEKRCTAFVDQMVDGLTIMANGIKAGSNPQESMKRVVEIMGNPISQEFSQVLYQMQVGDSFESALNDLGERIPRPDVQMFVTAINILKETGGNLAETFQTIVITIRERQKVEKKIQALTAQGLMQGIIVSIIPFILMGVFFMVDPAFIKPMFSTTLGLVLLFAMLALQIIGGVVIKKLVTIKV</sequence>
<protein>
    <recommendedName>
        <fullName evidence="7">Type II secretion system protein GspF domain-containing protein</fullName>
    </recommendedName>
</protein>
<evidence type="ECO:0000313" key="8">
    <source>
        <dbReference type="EMBL" id="KYG66828.1"/>
    </source>
</evidence>
<name>A0A150WR05_BDEBC</name>
<dbReference type="RefSeq" id="WP_061834406.1">
    <property type="nucleotide sequence ID" value="NZ_LUKE01000001.1"/>
</dbReference>
<dbReference type="PANTHER" id="PTHR35007:SF1">
    <property type="entry name" value="PILUS ASSEMBLY PROTEIN"/>
    <property type="match status" value="1"/>
</dbReference>
<comment type="subcellular location">
    <subcellularLocation>
        <location evidence="1">Cell membrane</location>
        <topology evidence="1">Multi-pass membrane protein</topology>
    </subcellularLocation>
</comment>
<feature type="transmembrane region" description="Helical" evidence="6">
    <location>
        <begin position="263"/>
        <end position="283"/>
    </location>
</feature>
<feature type="transmembrane region" description="Helical" evidence="6">
    <location>
        <begin position="6"/>
        <end position="26"/>
    </location>
</feature>
<feature type="transmembrane region" description="Helical" evidence="6">
    <location>
        <begin position="86"/>
        <end position="109"/>
    </location>
</feature>
<feature type="transmembrane region" description="Helical" evidence="6">
    <location>
        <begin position="231"/>
        <end position="251"/>
    </location>
</feature>
<dbReference type="PANTHER" id="PTHR35007">
    <property type="entry name" value="INTEGRAL MEMBRANE PROTEIN-RELATED"/>
    <property type="match status" value="1"/>
</dbReference>
<evidence type="ECO:0000313" key="9">
    <source>
        <dbReference type="Proteomes" id="UP000075320"/>
    </source>
</evidence>
<evidence type="ECO:0000259" key="7">
    <source>
        <dbReference type="Pfam" id="PF00482"/>
    </source>
</evidence>
<dbReference type="OrthoDB" id="5290144at2"/>
<proteinExistence type="predicted"/>
<feature type="domain" description="Type II secretion system protein GspF" evidence="7">
    <location>
        <begin position="125"/>
        <end position="248"/>
    </location>
</feature>
<keyword evidence="4 6" id="KW-1133">Transmembrane helix</keyword>
<feature type="transmembrane region" description="Helical" evidence="6">
    <location>
        <begin position="60"/>
        <end position="80"/>
    </location>
</feature>
<evidence type="ECO:0000256" key="5">
    <source>
        <dbReference type="ARBA" id="ARBA00023136"/>
    </source>
</evidence>
<dbReference type="EMBL" id="LUKE01000001">
    <property type="protein sequence ID" value="KYG66828.1"/>
    <property type="molecule type" value="Genomic_DNA"/>
</dbReference>
<keyword evidence="5 6" id="KW-0472">Membrane</keyword>
<evidence type="ECO:0000256" key="4">
    <source>
        <dbReference type="ARBA" id="ARBA00022989"/>
    </source>
</evidence>
<keyword evidence="9" id="KW-1185">Reference proteome</keyword>
<evidence type="ECO:0000256" key="3">
    <source>
        <dbReference type="ARBA" id="ARBA00022692"/>
    </source>
</evidence>
<dbReference type="InterPro" id="IPR042094">
    <property type="entry name" value="T2SS_GspF_sf"/>
</dbReference>
<dbReference type="Proteomes" id="UP000075320">
    <property type="component" value="Unassembled WGS sequence"/>
</dbReference>
<dbReference type="Gene3D" id="1.20.81.30">
    <property type="entry name" value="Type II secretion system (T2SS), domain F"/>
    <property type="match status" value="1"/>
</dbReference>
<dbReference type="AlphaFoldDB" id="A0A150WR05"/>
<gene>
    <name evidence="8" type="ORF">AZI86_07270</name>
</gene>